<proteinExistence type="predicted"/>
<reference evidence="1 2" key="1">
    <citation type="submission" date="2014-04" db="EMBL/GenBank/DDBJ databases">
        <authorList>
            <consortium name="DOE Joint Genome Institute"/>
            <person name="Kuo A."/>
            <person name="Ruytinx J."/>
            <person name="Rineau F."/>
            <person name="Colpaert J."/>
            <person name="Kohler A."/>
            <person name="Nagy L.G."/>
            <person name="Floudas D."/>
            <person name="Copeland A."/>
            <person name="Barry K.W."/>
            <person name="Cichocki N."/>
            <person name="Veneault-Fourrey C."/>
            <person name="LaButti K."/>
            <person name="Lindquist E.A."/>
            <person name="Lipzen A."/>
            <person name="Lundell T."/>
            <person name="Morin E."/>
            <person name="Murat C."/>
            <person name="Sun H."/>
            <person name="Tunlid A."/>
            <person name="Henrissat B."/>
            <person name="Grigoriev I.V."/>
            <person name="Hibbett D.S."/>
            <person name="Martin F."/>
            <person name="Nordberg H.P."/>
            <person name="Cantor M.N."/>
            <person name="Hua S.X."/>
        </authorList>
    </citation>
    <scope>NUCLEOTIDE SEQUENCE [LARGE SCALE GENOMIC DNA]</scope>
    <source>
        <strain evidence="1 2">UH-Slu-Lm8-n1</strain>
    </source>
</reference>
<accession>A0A0C9ZL12</accession>
<protein>
    <submittedName>
        <fullName evidence="1">Uncharacterized protein</fullName>
    </submittedName>
</protein>
<name>A0A0C9ZL12_9AGAM</name>
<dbReference type="Proteomes" id="UP000054485">
    <property type="component" value="Unassembled WGS sequence"/>
</dbReference>
<dbReference type="HOGENOM" id="CLU_2499372_0_0_1"/>
<sequence length="86" mass="9529">MHTVHLIHAVYVPPTGLCNVHSVQYLRSSTASFEPSDPKEMPVLRIARILPTNGVLDNSKNRSIISTRPIRGAVNLVQGLFSRHLC</sequence>
<evidence type="ECO:0000313" key="2">
    <source>
        <dbReference type="Proteomes" id="UP000054485"/>
    </source>
</evidence>
<evidence type="ECO:0000313" key="1">
    <source>
        <dbReference type="EMBL" id="KIK38190.1"/>
    </source>
</evidence>
<reference evidence="2" key="2">
    <citation type="submission" date="2015-01" db="EMBL/GenBank/DDBJ databases">
        <title>Evolutionary Origins and Diversification of the Mycorrhizal Mutualists.</title>
        <authorList>
            <consortium name="DOE Joint Genome Institute"/>
            <consortium name="Mycorrhizal Genomics Consortium"/>
            <person name="Kohler A."/>
            <person name="Kuo A."/>
            <person name="Nagy L.G."/>
            <person name="Floudas D."/>
            <person name="Copeland A."/>
            <person name="Barry K.W."/>
            <person name="Cichocki N."/>
            <person name="Veneault-Fourrey C."/>
            <person name="LaButti K."/>
            <person name="Lindquist E.A."/>
            <person name="Lipzen A."/>
            <person name="Lundell T."/>
            <person name="Morin E."/>
            <person name="Murat C."/>
            <person name="Riley R."/>
            <person name="Ohm R."/>
            <person name="Sun H."/>
            <person name="Tunlid A."/>
            <person name="Henrissat B."/>
            <person name="Grigoriev I.V."/>
            <person name="Hibbett D.S."/>
            <person name="Martin F."/>
        </authorList>
    </citation>
    <scope>NUCLEOTIDE SEQUENCE [LARGE SCALE GENOMIC DNA]</scope>
    <source>
        <strain evidence="2">UH-Slu-Lm8-n1</strain>
    </source>
</reference>
<dbReference type="EMBL" id="KN835407">
    <property type="protein sequence ID" value="KIK38190.1"/>
    <property type="molecule type" value="Genomic_DNA"/>
</dbReference>
<gene>
    <name evidence="1" type="ORF">CY34DRAFT_406514</name>
</gene>
<keyword evidence="2" id="KW-1185">Reference proteome</keyword>
<dbReference type="InParanoid" id="A0A0C9ZL12"/>
<organism evidence="1 2">
    <name type="scientific">Suillus luteus UH-Slu-Lm8-n1</name>
    <dbReference type="NCBI Taxonomy" id="930992"/>
    <lineage>
        <taxon>Eukaryota</taxon>
        <taxon>Fungi</taxon>
        <taxon>Dikarya</taxon>
        <taxon>Basidiomycota</taxon>
        <taxon>Agaricomycotina</taxon>
        <taxon>Agaricomycetes</taxon>
        <taxon>Agaricomycetidae</taxon>
        <taxon>Boletales</taxon>
        <taxon>Suillineae</taxon>
        <taxon>Suillaceae</taxon>
        <taxon>Suillus</taxon>
    </lineage>
</organism>
<dbReference type="AlphaFoldDB" id="A0A0C9ZL12"/>